<organism evidence="3 4">
    <name type="scientific">Candidatus Woesebacteria bacterium RIFCSPHIGHO2_01_FULL_39_28</name>
    <dbReference type="NCBI Taxonomy" id="1802496"/>
    <lineage>
        <taxon>Bacteria</taxon>
        <taxon>Candidatus Woeseibacteriota</taxon>
    </lineage>
</organism>
<keyword evidence="2" id="KW-0472">Membrane</keyword>
<gene>
    <name evidence="3" type="ORF">A2627_01845</name>
</gene>
<sequence length="130" mass="15075">MGIFERIFYKSRFSRLAHLGYYLVILVLLISIVRNVSRIANLNKNIQEEEQSLVSLRKKNDELKKKVEEVKSDEFIEKQARDKLGLAKEGETVVVLPDGESLKKLAPLNNDESETLPDPNWKKWARLFGF</sequence>
<accession>A0A1F7YIA4</accession>
<evidence type="ECO:0000256" key="1">
    <source>
        <dbReference type="SAM" id="Coils"/>
    </source>
</evidence>
<keyword evidence="1" id="KW-0175">Coiled coil</keyword>
<protein>
    <recommendedName>
        <fullName evidence="5">Cell division protein FtsL</fullName>
    </recommendedName>
</protein>
<evidence type="ECO:0000256" key="2">
    <source>
        <dbReference type="SAM" id="Phobius"/>
    </source>
</evidence>
<evidence type="ECO:0008006" key="5">
    <source>
        <dbReference type="Google" id="ProtNLM"/>
    </source>
</evidence>
<dbReference type="Pfam" id="PF04977">
    <property type="entry name" value="DivIC"/>
    <property type="match status" value="1"/>
</dbReference>
<comment type="caution">
    <text evidence="3">The sequence shown here is derived from an EMBL/GenBank/DDBJ whole genome shotgun (WGS) entry which is preliminary data.</text>
</comment>
<proteinExistence type="predicted"/>
<dbReference type="AlphaFoldDB" id="A0A1F7YIA4"/>
<keyword evidence="2" id="KW-0812">Transmembrane</keyword>
<evidence type="ECO:0000313" key="4">
    <source>
        <dbReference type="Proteomes" id="UP000178851"/>
    </source>
</evidence>
<dbReference type="Proteomes" id="UP000178851">
    <property type="component" value="Unassembled WGS sequence"/>
</dbReference>
<evidence type="ECO:0000313" key="3">
    <source>
        <dbReference type="EMBL" id="OGM27056.1"/>
    </source>
</evidence>
<name>A0A1F7YIA4_9BACT</name>
<dbReference type="EMBL" id="MGGI01000008">
    <property type="protein sequence ID" value="OGM27056.1"/>
    <property type="molecule type" value="Genomic_DNA"/>
</dbReference>
<feature type="transmembrane region" description="Helical" evidence="2">
    <location>
        <begin position="19"/>
        <end position="37"/>
    </location>
</feature>
<dbReference type="InterPro" id="IPR007060">
    <property type="entry name" value="FtsL/DivIC"/>
</dbReference>
<keyword evidence="2" id="KW-1133">Transmembrane helix</keyword>
<feature type="coiled-coil region" evidence="1">
    <location>
        <begin position="39"/>
        <end position="73"/>
    </location>
</feature>
<reference evidence="3 4" key="1">
    <citation type="journal article" date="2016" name="Nat. Commun.">
        <title>Thousands of microbial genomes shed light on interconnected biogeochemical processes in an aquifer system.</title>
        <authorList>
            <person name="Anantharaman K."/>
            <person name="Brown C.T."/>
            <person name="Hug L.A."/>
            <person name="Sharon I."/>
            <person name="Castelle C.J."/>
            <person name="Probst A.J."/>
            <person name="Thomas B.C."/>
            <person name="Singh A."/>
            <person name="Wilkins M.J."/>
            <person name="Karaoz U."/>
            <person name="Brodie E.L."/>
            <person name="Williams K.H."/>
            <person name="Hubbard S.S."/>
            <person name="Banfield J.F."/>
        </authorList>
    </citation>
    <scope>NUCLEOTIDE SEQUENCE [LARGE SCALE GENOMIC DNA]</scope>
</reference>